<evidence type="ECO:0000259" key="2">
    <source>
        <dbReference type="PROSITE" id="PS50025"/>
    </source>
</evidence>
<dbReference type="EMBL" id="JARKIK010000027">
    <property type="protein sequence ID" value="KAK8742919.1"/>
    <property type="molecule type" value="Genomic_DNA"/>
</dbReference>
<feature type="non-terminal residue" evidence="3">
    <location>
        <position position="102"/>
    </location>
</feature>
<dbReference type="Pfam" id="PF02210">
    <property type="entry name" value="Laminin_G_2"/>
    <property type="match status" value="1"/>
</dbReference>
<dbReference type="PANTHER" id="PTHR15036:SF56">
    <property type="entry name" value="KON-TIKI, ISOFORM B"/>
    <property type="match status" value="1"/>
</dbReference>
<comment type="caution">
    <text evidence="3">The sequence shown here is derived from an EMBL/GenBank/DDBJ whole genome shotgun (WGS) entry which is preliminary data.</text>
</comment>
<evidence type="ECO:0000313" key="4">
    <source>
        <dbReference type="Proteomes" id="UP001445076"/>
    </source>
</evidence>
<feature type="domain" description="Laminin G" evidence="2">
    <location>
        <begin position="1"/>
        <end position="102"/>
    </location>
</feature>
<dbReference type="AlphaFoldDB" id="A0AAW0XY87"/>
<comment type="caution">
    <text evidence="1">Lacks conserved residue(s) required for the propagation of feature annotation.</text>
</comment>
<dbReference type="InterPro" id="IPR001791">
    <property type="entry name" value="Laminin_G"/>
</dbReference>
<dbReference type="InterPro" id="IPR050372">
    <property type="entry name" value="Neurexin-related_CASP"/>
</dbReference>
<organism evidence="3 4">
    <name type="scientific">Cherax quadricarinatus</name>
    <name type="common">Australian red claw crayfish</name>
    <dbReference type="NCBI Taxonomy" id="27406"/>
    <lineage>
        <taxon>Eukaryota</taxon>
        <taxon>Metazoa</taxon>
        <taxon>Ecdysozoa</taxon>
        <taxon>Arthropoda</taxon>
        <taxon>Crustacea</taxon>
        <taxon>Multicrustacea</taxon>
        <taxon>Malacostraca</taxon>
        <taxon>Eumalacostraca</taxon>
        <taxon>Eucarida</taxon>
        <taxon>Decapoda</taxon>
        <taxon>Pleocyemata</taxon>
        <taxon>Astacidea</taxon>
        <taxon>Parastacoidea</taxon>
        <taxon>Parastacidae</taxon>
        <taxon>Cherax</taxon>
    </lineage>
</organism>
<accession>A0AAW0XY87</accession>
<protein>
    <recommendedName>
        <fullName evidence="2">Laminin G domain-containing protein</fullName>
    </recommendedName>
</protein>
<feature type="non-terminal residue" evidence="3">
    <location>
        <position position="1"/>
    </location>
</feature>
<evidence type="ECO:0000313" key="3">
    <source>
        <dbReference type="EMBL" id="KAK8742919.1"/>
    </source>
</evidence>
<proteinExistence type="predicted"/>
<reference evidence="3 4" key="1">
    <citation type="journal article" date="2024" name="BMC Genomics">
        <title>Genome assembly of redclaw crayfish (Cherax quadricarinatus) provides insights into its immune adaptation and hypoxia tolerance.</title>
        <authorList>
            <person name="Liu Z."/>
            <person name="Zheng J."/>
            <person name="Li H."/>
            <person name="Fang K."/>
            <person name="Wang S."/>
            <person name="He J."/>
            <person name="Zhou D."/>
            <person name="Weng S."/>
            <person name="Chi M."/>
            <person name="Gu Z."/>
            <person name="He J."/>
            <person name="Li F."/>
            <person name="Wang M."/>
        </authorList>
    </citation>
    <scope>NUCLEOTIDE SEQUENCE [LARGE SCALE GENOMIC DNA]</scope>
    <source>
        <strain evidence="3">ZL_2023a</strain>
    </source>
</reference>
<dbReference type="PROSITE" id="PS50025">
    <property type="entry name" value="LAM_G_DOMAIN"/>
    <property type="match status" value="1"/>
</dbReference>
<dbReference type="PANTHER" id="PTHR15036">
    <property type="entry name" value="PIKACHURIN-LIKE PROTEIN"/>
    <property type="match status" value="1"/>
</dbReference>
<dbReference type="CDD" id="cd00110">
    <property type="entry name" value="LamG"/>
    <property type="match status" value="1"/>
</dbReference>
<sequence length="102" mass="11207">ASFFGASYVSLPLQEARSATEISLRLKTHRADALLLLAAGNTDYCLVVLEAGALRVRINLGAGESELSSPPRLRLDDLFWHEVKISRNTAEMILTIDNIHTT</sequence>
<keyword evidence="4" id="KW-1185">Reference proteome</keyword>
<evidence type="ECO:0000256" key="1">
    <source>
        <dbReference type="PROSITE-ProRule" id="PRU00122"/>
    </source>
</evidence>
<dbReference type="Proteomes" id="UP001445076">
    <property type="component" value="Unassembled WGS sequence"/>
</dbReference>
<name>A0AAW0XY87_CHEQU</name>
<dbReference type="Gene3D" id="2.60.120.200">
    <property type="match status" value="1"/>
</dbReference>
<dbReference type="InterPro" id="IPR013320">
    <property type="entry name" value="ConA-like_dom_sf"/>
</dbReference>
<dbReference type="SUPFAM" id="SSF49899">
    <property type="entry name" value="Concanavalin A-like lectins/glucanases"/>
    <property type="match status" value="1"/>
</dbReference>
<gene>
    <name evidence="3" type="ORF">OTU49_001738</name>
</gene>